<organism evidence="2 3">
    <name type="scientific">Portunus trituberculatus</name>
    <name type="common">Swimming crab</name>
    <name type="synonym">Neptunus trituberculatus</name>
    <dbReference type="NCBI Taxonomy" id="210409"/>
    <lineage>
        <taxon>Eukaryota</taxon>
        <taxon>Metazoa</taxon>
        <taxon>Ecdysozoa</taxon>
        <taxon>Arthropoda</taxon>
        <taxon>Crustacea</taxon>
        <taxon>Multicrustacea</taxon>
        <taxon>Malacostraca</taxon>
        <taxon>Eumalacostraca</taxon>
        <taxon>Eucarida</taxon>
        <taxon>Decapoda</taxon>
        <taxon>Pleocyemata</taxon>
        <taxon>Brachyura</taxon>
        <taxon>Eubrachyura</taxon>
        <taxon>Portunoidea</taxon>
        <taxon>Portunidae</taxon>
        <taxon>Portuninae</taxon>
        <taxon>Portunus</taxon>
    </lineage>
</organism>
<gene>
    <name evidence="2" type="ORF">E2C01_048272</name>
</gene>
<evidence type="ECO:0000313" key="3">
    <source>
        <dbReference type="Proteomes" id="UP000324222"/>
    </source>
</evidence>
<comment type="caution">
    <text evidence="2">The sequence shown here is derived from an EMBL/GenBank/DDBJ whole genome shotgun (WGS) entry which is preliminary data.</text>
</comment>
<proteinExistence type="predicted"/>
<accession>A0A5B7G388</accession>
<dbReference type="Proteomes" id="UP000324222">
    <property type="component" value="Unassembled WGS sequence"/>
</dbReference>
<sequence length="98" mass="10094">MQSRSASSEEDPDHEGVRSATDKVGPGPLYNCFIYSNKLLLTYLLTYLLVGAVGWQPLSGAGYLEQVGLGQTLAGAVGWVAHSAAGSRGQVGALAGQG</sequence>
<dbReference type="AlphaFoldDB" id="A0A5B7G388"/>
<name>A0A5B7G388_PORTR</name>
<reference evidence="2 3" key="1">
    <citation type="submission" date="2019-05" db="EMBL/GenBank/DDBJ databases">
        <title>Another draft genome of Portunus trituberculatus and its Hox gene families provides insights of decapod evolution.</title>
        <authorList>
            <person name="Jeong J.-H."/>
            <person name="Song I."/>
            <person name="Kim S."/>
            <person name="Choi T."/>
            <person name="Kim D."/>
            <person name="Ryu S."/>
            <person name="Kim W."/>
        </authorList>
    </citation>
    <scope>NUCLEOTIDE SEQUENCE [LARGE SCALE GENOMIC DNA]</scope>
    <source>
        <tissue evidence="2">Muscle</tissue>
    </source>
</reference>
<dbReference type="EMBL" id="VSRR010012295">
    <property type="protein sequence ID" value="MPC54361.1"/>
    <property type="molecule type" value="Genomic_DNA"/>
</dbReference>
<protein>
    <submittedName>
        <fullName evidence="2">Uncharacterized protein</fullName>
    </submittedName>
</protein>
<evidence type="ECO:0000256" key="1">
    <source>
        <dbReference type="SAM" id="MobiDB-lite"/>
    </source>
</evidence>
<evidence type="ECO:0000313" key="2">
    <source>
        <dbReference type="EMBL" id="MPC54361.1"/>
    </source>
</evidence>
<feature type="region of interest" description="Disordered" evidence="1">
    <location>
        <begin position="1"/>
        <end position="27"/>
    </location>
</feature>
<keyword evidence="3" id="KW-1185">Reference proteome</keyword>